<evidence type="ECO:0000256" key="6">
    <source>
        <dbReference type="ARBA" id="ARBA00022859"/>
    </source>
</evidence>
<evidence type="ECO:0000256" key="2">
    <source>
        <dbReference type="ARBA" id="ARBA00009907"/>
    </source>
</evidence>
<dbReference type="InParanoid" id="A0A1X7V824"/>
<feature type="region of interest" description="Disordered" evidence="11">
    <location>
        <begin position="167"/>
        <end position="190"/>
    </location>
</feature>
<sequence length="190" mass="22016">MGFFSNYYMFVQQENDKILHLRRNPTWRSLLLFTILWGIVHLLSTQAQYPYLGYLCYILGLWFCYLATEKYEECIFNKENGTVTMMGARFLQRFTIGYNKRIVSQLDEVIAVTTESTKPNFLGTAHQVILLYITGLTLSITGSATYGNKQLHKDIANKINEFLQLAPSPFEQEEEPVEEDNNDKTSKKTN</sequence>
<feature type="transmembrane region" description="Helical" evidence="12">
    <location>
        <begin position="51"/>
        <end position="68"/>
    </location>
</feature>
<dbReference type="InterPro" id="IPR027846">
    <property type="entry name" value="Cybc1"/>
</dbReference>
<evidence type="ECO:0000313" key="13">
    <source>
        <dbReference type="EnsemblMetazoa" id="Aqu2.1.35954_001"/>
    </source>
</evidence>
<dbReference type="EnsemblMetazoa" id="Aqu2.1.35954_001">
    <property type="protein sequence ID" value="Aqu2.1.35954_001"/>
    <property type="gene ID" value="Aqu2.1.35954"/>
</dbReference>
<evidence type="ECO:0000256" key="9">
    <source>
        <dbReference type="ARBA" id="ARBA00023186"/>
    </source>
</evidence>
<keyword evidence="9" id="KW-0143">Chaperone</keyword>
<comment type="similarity">
    <text evidence="2">Belongs to the CYBC1 family.</text>
</comment>
<dbReference type="OrthoDB" id="10022724at2759"/>
<keyword evidence="14" id="KW-1185">Reference proteome</keyword>
<dbReference type="KEGG" id="aqu:105312222"/>
<accession>A0A1X7V824</accession>
<dbReference type="Pfam" id="PF15169">
    <property type="entry name" value="Cybc1_Eros"/>
    <property type="match status" value="1"/>
</dbReference>
<dbReference type="PANTHER" id="PTHR31837">
    <property type="entry name" value="CYTOCHROME B-245 CHAPERONE 1"/>
    <property type="match status" value="1"/>
</dbReference>
<proteinExistence type="inferred from homology"/>
<keyword evidence="4 12" id="KW-0812">Transmembrane</keyword>
<feature type="transmembrane region" description="Helical" evidence="12">
    <location>
        <begin position="27"/>
        <end position="45"/>
    </location>
</feature>
<gene>
    <name evidence="13" type="primary">105312222</name>
</gene>
<keyword evidence="8 12" id="KW-0472">Membrane</keyword>
<evidence type="ECO:0000313" key="14">
    <source>
        <dbReference type="Proteomes" id="UP000007879"/>
    </source>
</evidence>
<evidence type="ECO:0000256" key="12">
    <source>
        <dbReference type="SAM" id="Phobius"/>
    </source>
</evidence>
<name>A0A1X7V824_AMPQE</name>
<evidence type="ECO:0000256" key="4">
    <source>
        <dbReference type="ARBA" id="ARBA00022692"/>
    </source>
</evidence>
<keyword evidence="6" id="KW-0391">Immunity</keyword>
<dbReference type="PANTHER" id="PTHR31837:SF3">
    <property type="entry name" value="CYTOCHROME B-245 CHAPERONE 1"/>
    <property type="match status" value="1"/>
</dbReference>
<keyword evidence="7 12" id="KW-1133">Transmembrane helix</keyword>
<keyword evidence="3" id="KW-0399">Innate immunity</keyword>
<dbReference type="AlphaFoldDB" id="A0A1X7V824"/>
<evidence type="ECO:0000256" key="10">
    <source>
        <dbReference type="ARBA" id="ARBA00030424"/>
    </source>
</evidence>
<keyword evidence="5" id="KW-0256">Endoplasmic reticulum</keyword>
<feature type="compositionally biased region" description="Acidic residues" evidence="11">
    <location>
        <begin position="171"/>
        <end position="181"/>
    </location>
</feature>
<reference evidence="14" key="1">
    <citation type="journal article" date="2010" name="Nature">
        <title>The Amphimedon queenslandica genome and the evolution of animal complexity.</title>
        <authorList>
            <person name="Srivastava M."/>
            <person name="Simakov O."/>
            <person name="Chapman J."/>
            <person name="Fahey B."/>
            <person name="Gauthier M.E."/>
            <person name="Mitros T."/>
            <person name="Richards G.S."/>
            <person name="Conaco C."/>
            <person name="Dacre M."/>
            <person name="Hellsten U."/>
            <person name="Larroux C."/>
            <person name="Putnam N.H."/>
            <person name="Stanke M."/>
            <person name="Adamska M."/>
            <person name="Darling A."/>
            <person name="Degnan S.M."/>
            <person name="Oakley T.H."/>
            <person name="Plachetzki D.C."/>
            <person name="Zhai Y."/>
            <person name="Adamski M."/>
            <person name="Calcino A."/>
            <person name="Cummins S.F."/>
            <person name="Goodstein D.M."/>
            <person name="Harris C."/>
            <person name="Jackson D.J."/>
            <person name="Leys S.P."/>
            <person name="Shu S."/>
            <person name="Woodcroft B.J."/>
            <person name="Vervoort M."/>
            <person name="Kosik K.S."/>
            <person name="Manning G."/>
            <person name="Degnan B.M."/>
            <person name="Rokhsar D.S."/>
        </authorList>
    </citation>
    <scope>NUCLEOTIDE SEQUENCE [LARGE SCALE GENOMIC DNA]</scope>
</reference>
<evidence type="ECO:0000256" key="8">
    <source>
        <dbReference type="ARBA" id="ARBA00023136"/>
    </source>
</evidence>
<evidence type="ECO:0000256" key="5">
    <source>
        <dbReference type="ARBA" id="ARBA00022824"/>
    </source>
</evidence>
<dbReference type="EnsemblMetazoa" id="XM_011404692.2">
    <property type="protein sequence ID" value="XP_011402994.1"/>
    <property type="gene ID" value="LOC105312222"/>
</dbReference>
<dbReference type="Proteomes" id="UP000007879">
    <property type="component" value="Unassembled WGS sequence"/>
</dbReference>
<organism evidence="13">
    <name type="scientific">Amphimedon queenslandica</name>
    <name type="common">Sponge</name>
    <dbReference type="NCBI Taxonomy" id="400682"/>
    <lineage>
        <taxon>Eukaryota</taxon>
        <taxon>Metazoa</taxon>
        <taxon>Porifera</taxon>
        <taxon>Demospongiae</taxon>
        <taxon>Heteroscleromorpha</taxon>
        <taxon>Haplosclerida</taxon>
        <taxon>Niphatidae</taxon>
        <taxon>Amphimedon</taxon>
    </lineage>
</organism>
<dbReference type="GO" id="GO:0045087">
    <property type="term" value="P:innate immune response"/>
    <property type="evidence" value="ECO:0007669"/>
    <property type="project" value="UniProtKB-KW"/>
</dbReference>
<dbReference type="eggNOG" id="ENOG502S06T">
    <property type="taxonomic scope" value="Eukaryota"/>
</dbReference>
<protein>
    <recommendedName>
        <fullName evidence="10">Essential for reactive oxygen species protein</fullName>
    </recommendedName>
</protein>
<dbReference type="GO" id="GO:0005789">
    <property type="term" value="C:endoplasmic reticulum membrane"/>
    <property type="evidence" value="ECO:0007669"/>
    <property type="project" value="UniProtKB-SubCell"/>
</dbReference>
<evidence type="ECO:0000256" key="3">
    <source>
        <dbReference type="ARBA" id="ARBA00022588"/>
    </source>
</evidence>
<evidence type="ECO:0000256" key="7">
    <source>
        <dbReference type="ARBA" id="ARBA00022989"/>
    </source>
</evidence>
<evidence type="ECO:0000256" key="1">
    <source>
        <dbReference type="ARBA" id="ARBA00004389"/>
    </source>
</evidence>
<comment type="subcellular location">
    <subcellularLocation>
        <location evidence="1">Endoplasmic reticulum membrane</location>
        <topology evidence="1">Single-pass membrane protein</topology>
    </subcellularLocation>
</comment>
<reference evidence="13" key="2">
    <citation type="submission" date="2017-05" db="UniProtKB">
        <authorList>
            <consortium name="EnsemblMetazoa"/>
        </authorList>
    </citation>
    <scope>IDENTIFICATION</scope>
</reference>
<evidence type="ECO:0000256" key="11">
    <source>
        <dbReference type="SAM" id="MobiDB-lite"/>
    </source>
</evidence>